<accession>A0ABP9CT00</accession>
<keyword evidence="1" id="KW-0732">Signal</keyword>
<evidence type="ECO:0000256" key="1">
    <source>
        <dbReference type="SAM" id="SignalP"/>
    </source>
</evidence>
<feature type="signal peptide" evidence="1">
    <location>
        <begin position="1"/>
        <end position="18"/>
    </location>
</feature>
<feature type="chain" id="PRO_5047319888" description="DUF1579 domain-containing protein" evidence="1">
    <location>
        <begin position="19"/>
        <end position="167"/>
    </location>
</feature>
<reference evidence="3" key="1">
    <citation type="journal article" date="2019" name="Int. J. Syst. Evol. Microbiol.">
        <title>The Global Catalogue of Microorganisms (GCM) 10K type strain sequencing project: providing services to taxonomists for standard genome sequencing and annotation.</title>
        <authorList>
            <consortium name="The Broad Institute Genomics Platform"/>
            <consortium name="The Broad Institute Genome Sequencing Center for Infectious Disease"/>
            <person name="Wu L."/>
            <person name="Ma J."/>
        </authorList>
    </citation>
    <scope>NUCLEOTIDE SEQUENCE [LARGE SCALE GENOMIC DNA]</scope>
    <source>
        <strain evidence="3">JCM 18325</strain>
    </source>
</reference>
<dbReference type="RefSeq" id="WP_345278082.1">
    <property type="nucleotide sequence ID" value="NZ_BAABJW010000005.1"/>
</dbReference>
<dbReference type="Proteomes" id="UP001501433">
    <property type="component" value="Unassembled WGS sequence"/>
</dbReference>
<evidence type="ECO:0000313" key="3">
    <source>
        <dbReference type="Proteomes" id="UP001501433"/>
    </source>
</evidence>
<organism evidence="2 3">
    <name type="scientific">Litoribaculum gwangyangense</name>
    <dbReference type="NCBI Taxonomy" id="1130722"/>
    <lineage>
        <taxon>Bacteria</taxon>
        <taxon>Pseudomonadati</taxon>
        <taxon>Bacteroidota</taxon>
        <taxon>Flavobacteriia</taxon>
        <taxon>Flavobacteriales</taxon>
        <taxon>Flavobacteriaceae</taxon>
        <taxon>Litoribaculum</taxon>
    </lineage>
</organism>
<dbReference type="EMBL" id="BAABJW010000005">
    <property type="protein sequence ID" value="GAA4818277.1"/>
    <property type="molecule type" value="Genomic_DNA"/>
</dbReference>
<comment type="caution">
    <text evidence="2">The sequence shown here is derived from an EMBL/GenBank/DDBJ whole genome shotgun (WGS) entry which is preliminary data.</text>
</comment>
<name>A0ABP9CT00_9FLAO</name>
<sequence length="167" mass="19250">MRSLLIVVFFTVSFNINAQNNQCNCCTEKHSEFDFWIGSWNVINPQGVLVGTNEIDKIQDNCILRENWKSANGSVTGTSNNFYNKATNQWEQIWIDNQGGSLHLKGNRIGNQMILRTDPTKDSKGEPFYHKVTWTLYDDGTVRQYWETIINDNKITVAFDGLYKKTN</sequence>
<protein>
    <recommendedName>
        <fullName evidence="4">DUF1579 domain-containing protein</fullName>
    </recommendedName>
</protein>
<evidence type="ECO:0008006" key="4">
    <source>
        <dbReference type="Google" id="ProtNLM"/>
    </source>
</evidence>
<proteinExistence type="predicted"/>
<keyword evidence="3" id="KW-1185">Reference proteome</keyword>
<evidence type="ECO:0000313" key="2">
    <source>
        <dbReference type="EMBL" id="GAA4818277.1"/>
    </source>
</evidence>
<gene>
    <name evidence="2" type="ORF">GCM10023330_28940</name>
</gene>